<dbReference type="GO" id="GO:0001540">
    <property type="term" value="F:amyloid-beta binding"/>
    <property type="evidence" value="ECO:0007669"/>
    <property type="project" value="InterPro"/>
</dbReference>
<accession>A0A6F9D734</accession>
<name>A0A6F9D734_9ASCI</name>
<feature type="region of interest" description="Disordered" evidence="2">
    <location>
        <begin position="1"/>
        <end position="66"/>
    </location>
</feature>
<feature type="compositionally biased region" description="Polar residues" evidence="2">
    <location>
        <begin position="1"/>
        <end position="21"/>
    </location>
</feature>
<dbReference type="Pfam" id="PF00640">
    <property type="entry name" value="PID"/>
    <property type="match status" value="2"/>
</dbReference>
<dbReference type="SMART" id="SM00462">
    <property type="entry name" value="PTB"/>
    <property type="match status" value="2"/>
</dbReference>
<dbReference type="Gene3D" id="2.30.29.30">
    <property type="entry name" value="Pleckstrin-homology domain (PH domain)/Phosphotyrosine-binding domain (PTB)"/>
    <property type="match status" value="2"/>
</dbReference>
<dbReference type="SUPFAM" id="SSF50729">
    <property type="entry name" value="PH domain-like"/>
    <property type="match status" value="2"/>
</dbReference>
<reference evidence="4" key="1">
    <citation type="submission" date="2020-04" db="EMBL/GenBank/DDBJ databases">
        <authorList>
            <person name="Neveu A P."/>
        </authorList>
    </citation>
    <scope>NUCLEOTIDE SEQUENCE</scope>
    <source>
        <tissue evidence="4">Whole embryo</tissue>
    </source>
</reference>
<evidence type="ECO:0000256" key="1">
    <source>
        <dbReference type="ARBA" id="ARBA00022737"/>
    </source>
</evidence>
<dbReference type="InterPro" id="IPR006020">
    <property type="entry name" value="PTB/PI_dom"/>
</dbReference>
<dbReference type="AlphaFoldDB" id="A0A6F9D734"/>
<dbReference type="GO" id="GO:0005634">
    <property type="term" value="C:nucleus"/>
    <property type="evidence" value="ECO:0007669"/>
    <property type="project" value="TreeGrafter"/>
</dbReference>
<dbReference type="PANTHER" id="PTHR14058:SF8">
    <property type="entry name" value="PROTEIN FE65 HOMOLOG"/>
    <property type="match status" value="1"/>
</dbReference>
<keyword evidence="1" id="KW-0677">Repeat</keyword>
<organism evidence="4">
    <name type="scientific">Phallusia mammillata</name>
    <dbReference type="NCBI Taxonomy" id="59560"/>
    <lineage>
        <taxon>Eukaryota</taxon>
        <taxon>Metazoa</taxon>
        <taxon>Chordata</taxon>
        <taxon>Tunicata</taxon>
        <taxon>Ascidiacea</taxon>
        <taxon>Phlebobranchia</taxon>
        <taxon>Ascidiidae</taxon>
        <taxon>Phallusia</taxon>
    </lineage>
</organism>
<proteinExistence type="evidence at transcript level"/>
<feature type="domain" description="PID" evidence="3">
    <location>
        <begin position="393"/>
        <end position="523"/>
    </location>
</feature>
<dbReference type="CDD" id="cd00201">
    <property type="entry name" value="WW"/>
    <property type="match status" value="1"/>
</dbReference>
<dbReference type="Gene3D" id="2.20.70.10">
    <property type="match status" value="1"/>
</dbReference>
<dbReference type="FunFam" id="2.30.29.30:FF:000005">
    <property type="entry name" value="Amyloid beta (A4) protein b"/>
    <property type="match status" value="1"/>
</dbReference>
<gene>
    <name evidence="4" type="primary">Apbb2</name>
</gene>
<feature type="domain" description="PID" evidence="3">
    <location>
        <begin position="231"/>
        <end position="358"/>
    </location>
</feature>
<dbReference type="GO" id="GO:0005737">
    <property type="term" value="C:cytoplasm"/>
    <property type="evidence" value="ECO:0007669"/>
    <property type="project" value="TreeGrafter"/>
</dbReference>
<feature type="compositionally biased region" description="Basic and acidic residues" evidence="2">
    <location>
        <begin position="24"/>
        <end position="46"/>
    </location>
</feature>
<dbReference type="InterPro" id="IPR011993">
    <property type="entry name" value="PH-like_dom_sf"/>
</dbReference>
<dbReference type="GO" id="GO:0006355">
    <property type="term" value="P:regulation of DNA-templated transcription"/>
    <property type="evidence" value="ECO:0007669"/>
    <property type="project" value="TreeGrafter"/>
</dbReference>
<evidence type="ECO:0000256" key="2">
    <source>
        <dbReference type="SAM" id="MobiDB-lite"/>
    </source>
</evidence>
<evidence type="ECO:0000259" key="3">
    <source>
        <dbReference type="PROSITE" id="PS01179"/>
    </source>
</evidence>
<protein>
    <submittedName>
        <fullName evidence="4">Amyloid beta A4 protein-binding family B member 2-like</fullName>
    </submittedName>
</protein>
<dbReference type="InterPro" id="IPR001202">
    <property type="entry name" value="WW_dom"/>
</dbReference>
<dbReference type="InterPro" id="IPR036020">
    <property type="entry name" value="WW_dom_sf"/>
</dbReference>
<evidence type="ECO:0000313" key="4">
    <source>
        <dbReference type="EMBL" id="CAB3222363.1"/>
    </source>
</evidence>
<dbReference type="FunFam" id="2.30.29.30:FF:000143">
    <property type="entry name" value="amyloid beta A4 precursor protein-binding family B member 3 isoform X2"/>
    <property type="match status" value="1"/>
</dbReference>
<dbReference type="PROSITE" id="PS01159">
    <property type="entry name" value="WW_DOMAIN_1"/>
    <property type="match status" value="1"/>
</dbReference>
<dbReference type="PANTHER" id="PTHR14058">
    <property type="entry name" value="AMYLOID BETA A4 PRECURSOR PROTEIN-BINDING FAMILY B"/>
    <property type="match status" value="1"/>
</dbReference>
<dbReference type="SUPFAM" id="SSF51045">
    <property type="entry name" value="WW domain"/>
    <property type="match status" value="1"/>
</dbReference>
<dbReference type="PROSITE" id="PS01179">
    <property type="entry name" value="PID"/>
    <property type="match status" value="2"/>
</dbReference>
<dbReference type="InterPro" id="IPR039576">
    <property type="entry name" value="APBB1/2/3"/>
</dbReference>
<dbReference type="EMBL" id="LR782968">
    <property type="protein sequence ID" value="CAB3222363.1"/>
    <property type="molecule type" value="mRNA"/>
</dbReference>
<sequence length="552" mass="60929">MSDNLIQTEDSGSISSKQPLLQSRLEHQPDDERPQEEISETKKLDQDVFNGNDSLTKENLENDANTSLDEPCEYRCIDSDDISNQNVDEDATNLTSEALETMSKSLENGIDLAWDSEFSGVDKTSTSPEPTTDNIHYDAQNTSWRKLSDGGGTYYWNIETGVTQYDIPEDLNINKEESDLESFKMESIDSSLADLEGAAFRYASLTIGNDDSLSDSSNSKWAGDSDSGRMFSVRSLGWLPLDNCSTDPATSSADVNACIRHLSKSHGQIMDGIGAWGEGKNLLLLIDDEYLKLLDPLSQTVLQTQVIRHIRVWGVGRDNVHDFAYVAKDSLSKSYKCHVFRCDASAKAIARELHHVCENLSVKHKRTSDKDIEREKEKVAMATPIPAPKTDPGKSFPIKYLGHRNVAAVNGIHTVKNVIRDITTDDSALCQSAVANVTANALTITSNQAGENVTLVNCRMRCLSFMGIGDDISLFAFISVMASEAVCHVLQCEPNAAKLGLAVQEACMLRFQKAVDSNQTEEAPPPETPTRSPVRRFIKRVFSLKKKSQPTD</sequence>